<protein>
    <submittedName>
        <fullName evidence="1">Uncharacterized protein</fullName>
    </submittedName>
</protein>
<accession>A0A6A4GV98</accession>
<dbReference type="EMBL" id="ML769701">
    <property type="protein sequence ID" value="KAE9389333.1"/>
    <property type="molecule type" value="Genomic_DNA"/>
</dbReference>
<proteinExistence type="predicted"/>
<evidence type="ECO:0000313" key="2">
    <source>
        <dbReference type="Proteomes" id="UP000799118"/>
    </source>
</evidence>
<dbReference type="OrthoDB" id="412006at2759"/>
<name>A0A6A4GV98_9AGAR</name>
<dbReference type="Proteomes" id="UP000799118">
    <property type="component" value="Unassembled WGS sequence"/>
</dbReference>
<organism evidence="1 2">
    <name type="scientific">Gymnopus androsaceus JB14</name>
    <dbReference type="NCBI Taxonomy" id="1447944"/>
    <lineage>
        <taxon>Eukaryota</taxon>
        <taxon>Fungi</taxon>
        <taxon>Dikarya</taxon>
        <taxon>Basidiomycota</taxon>
        <taxon>Agaricomycotina</taxon>
        <taxon>Agaricomycetes</taxon>
        <taxon>Agaricomycetidae</taxon>
        <taxon>Agaricales</taxon>
        <taxon>Marasmiineae</taxon>
        <taxon>Omphalotaceae</taxon>
        <taxon>Gymnopus</taxon>
    </lineage>
</organism>
<dbReference type="AlphaFoldDB" id="A0A6A4GV98"/>
<sequence length="99" mass="10960">MKPYKVTQSDSLPNILFRECAELIAPLFGPLLRAGFTIPHYPNDWQTNETFVARKPGKPNYQLPGTWRPLVLSSGWGCPSNSVVADITVRGAELHGLLP</sequence>
<reference evidence="1" key="1">
    <citation type="journal article" date="2019" name="Environ. Microbiol.">
        <title>Fungal ecological strategies reflected in gene transcription - a case study of two litter decomposers.</title>
        <authorList>
            <person name="Barbi F."/>
            <person name="Kohler A."/>
            <person name="Barry K."/>
            <person name="Baskaran P."/>
            <person name="Daum C."/>
            <person name="Fauchery L."/>
            <person name="Ihrmark K."/>
            <person name="Kuo A."/>
            <person name="LaButti K."/>
            <person name="Lipzen A."/>
            <person name="Morin E."/>
            <person name="Grigoriev I.V."/>
            <person name="Henrissat B."/>
            <person name="Lindahl B."/>
            <person name="Martin F."/>
        </authorList>
    </citation>
    <scope>NUCLEOTIDE SEQUENCE</scope>
    <source>
        <strain evidence="1">JB14</strain>
    </source>
</reference>
<evidence type="ECO:0000313" key="1">
    <source>
        <dbReference type="EMBL" id="KAE9389333.1"/>
    </source>
</evidence>
<keyword evidence="2" id="KW-1185">Reference proteome</keyword>
<gene>
    <name evidence="1" type="ORF">BT96DRAFT_835058</name>
</gene>